<reference evidence="3" key="1">
    <citation type="journal article" date="2019" name="Int. J. Syst. Evol. Microbiol.">
        <title>The Global Catalogue of Microorganisms (GCM) 10K type strain sequencing project: providing services to taxonomists for standard genome sequencing and annotation.</title>
        <authorList>
            <consortium name="The Broad Institute Genomics Platform"/>
            <consortium name="The Broad Institute Genome Sequencing Center for Infectious Disease"/>
            <person name="Wu L."/>
            <person name="Ma J."/>
        </authorList>
    </citation>
    <scope>NUCLEOTIDE SEQUENCE [LARGE SCALE GENOMIC DNA]</scope>
    <source>
        <strain evidence="3">CGMCC 1.16031</strain>
    </source>
</reference>
<evidence type="ECO:0000256" key="1">
    <source>
        <dbReference type="SAM" id="SignalP"/>
    </source>
</evidence>
<sequence>MKKLGLVSLAVTCLLADYALAGEGKLLATPGLTQIEGSGGGGLVPWATIAGYDSREQTSASVFSTSVSVDDYRLSAWGANIGLYDRVELSVARHTFDLTSLGGDISQTIVGAKVRLYGDVIYSDWPQLALGVQHKQLSDGSVARLVGANNSSQGTDWYLSATKIHLGAAGGYNLVWNLTARATKANQMGLLGYGGSHDDDYAIMLEGSAGVLLSRSLVLGIEYRQKPDNLGLGEQDWYDAFISYLPNKHVNITAAWADLGSIAGVRGQRGLYLSITGYLW</sequence>
<dbReference type="EMBL" id="JBHSUS010000001">
    <property type="protein sequence ID" value="MFC6441247.1"/>
    <property type="molecule type" value="Genomic_DNA"/>
</dbReference>
<protein>
    <submittedName>
        <fullName evidence="2">DUF3034 family protein</fullName>
    </submittedName>
</protein>
<comment type="caution">
    <text evidence="2">The sequence shown here is derived from an EMBL/GenBank/DDBJ whole genome shotgun (WGS) entry which is preliminary data.</text>
</comment>
<keyword evidence="1" id="KW-0732">Signal</keyword>
<dbReference type="RefSeq" id="WP_131258421.1">
    <property type="nucleotide sequence ID" value="NZ_JBHSUS010000001.1"/>
</dbReference>
<dbReference type="Proteomes" id="UP001596364">
    <property type="component" value="Unassembled WGS sequence"/>
</dbReference>
<proteinExistence type="predicted"/>
<evidence type="ECO:0000313" key="3">
    <source>
        <dbReference type="Proteomes" id="UP001596364"/>
    </source>
</evidence>
<organism evidence="2 3">
    <name type="scientific">Pseudobowmanella zhangzhouensis</name>
    <dbReference type="NCBI Taxonomy" id="1537679"/>
    <lineage>
        <taxon>Bacteria</taxon>
        <taxon>Pseudomonadati</taxon>
        <taxon>Pseudomonadota</taxon>
        <taxon>Gammaproteobacteria</taxon>
        <taxon>Alteromonadales</taxon>
        <taxon>Alteromonadaceae</taxon>
    </lineage>
</organism>
<dbReference type="Pfam" id="PF11231">
    <property type="entry name" value="DUF3034"/>
    <property type="match status" value="1"/>
</dbReference>
<dbReference type="InterPro" id="IPR021393">
    <property type="entry name" value="DUF3034"/>
</dbReference>
<feature type="signal peptide" evidence="1">
    <location>
        <begin position="1"/>
        <end position="21"/>
    </location>
</feature>
<gene>
    <name evidence="2" type="ORF">ACFP85_13930</name>
</gene>
<name>A0ABW1XM97_9ALTE</name>
<accession>A0ABW1XM97</accession>
<keyword evidence="3" id="KW-1185">Reference proteome</keyword>
<feature type="chain" id="PRO_5045103328" evidence="1">
    <location>
        <begin position="22"/>
        <end position="280"/>
    </location>
</feature>
<evidence type="ECO:0000313" key="2">
    <source>
        <dbReference type="EMBL" id="MFC6441247.1"/>
    </source>
</evidence>